<evidence type="ECO:0000313" key="5">
    <source>
        <dbReference type="Proteomes" id="UP001497497"/>
    </source>
</evidence>
<feature type="compositionally biased region" description="Polar residues" evidence="2">
    <location>
        <begin position="449"/>
        <end position="458"/>
    </location>
</feature>
<dbReference type="SUPFAM" id="SSF55550">
    <property type="entry name" value="SH2 domain"/>
    <property type="match status" value="1"/>
</dbReference>
<reference evidence="4 5" key="1">
    <citation type="submission" date="2024-04" db="EMBL/GenBank/DDBJ databases">
        <authorList>
            <consortium name="Genoscope - CEA"/>
            <person name="William W."/>
        </authorList>
    </citation>
    <scope>NUCLEOTIDE SEQUENCE [LARGE SCALE GENOMIC DNA]</scope>
</reference>
<dbReference type="Gene3D" id="3.30.505.10">
    <property type="entry name" value="SH2 domain"/>
    <property type="match status" value="1"/>
</dbReference>
<keyword evidence="5" id="KW-1185">Reference proteome</keyword>
<dbReference type="InterPro" id="IPR000980">
    <property type="entry name" value="SH2"/>
</dbReference>
<evidence type="ECO:0000259" key="3">
    <source>
        <dbReference type="PROSITE" id="PS50001"/>
    </source>
</evidence>
<protein>
    <recommendedName>
        <fullName evidence="3">SH2 domain-containing protein</fullName>
    </recommendedName>
</protein>
<comment type="caution">
    <text evidence="4">The sequence shown here is derived from an EMBL/GenBank/DDBJ whole genome shotgun (WGS) entry which is preliminary data.</text>
</comment>
<sequence length="870" mass="98167">MAECKTPGAPVTIPDYMLGASASVLTHEVVLSLARDLEGHRVQLANQLGFSRDCLLSDGLNWWRQNPGSTVHVLSCILTNLNKADCLCRILEDMQSNTMQLYIRLEYSVGDSHAPCRPQFQQVTTNTEFPLREALWALLGGDLTSYRIMGPGPWVSWSTPAKELRGQQLTLLYHSANEDTELKKPASFKSNISQHSQMSGYSFFRQEAEDHTKIEELKCLPLASIKSDSNNVTANSSMDRANFSIFANAPSSQTLSFSSVDNNIDDYSQDGPQLIKYPLSKENTDQKSQQCKTFRDKSFFPETNAPNVNLLSQHICNVPNFSMIDMELCSGVLTQEKNIVPERAALEEKQNNLSFNGGIRADHCVFQNNLEAECDLEKWTMLSKANEGEALKFQDMDNLESSMDELSEEQGGGDYVCEKSRRISDGDGVGSDYVTHSFIEKLSKIPVSKESSPTSSLDPPQKKHRMNSVVEPQSTEVPLLWKSQQQSVMRQEFLNMENQSRLDGTTMEHHAKNLEPAQTAPSNLYRYTPPPPFYDEERSPAFQDALKQQSHYTPRDHSRTILSERQPQANVCGQPGEQHYMVMQQPHSLMQALTNSQEVGIHHRREQSLPNVKVLPQHPPHQPVHLVAYRSKTGNPQFLSGTNSSGVFSYGTQGSSTEYNPDGIKYTSIAANGGHQILHDTPGDLFHTRPLTHDALGRPTSSSAEACRRDELQGDRLNTTFRSDDELRYNYIDSAQVGVGSHSHHDLSNLQEDLARLEAWNPNLNGEMVLKEMKKHIKRDGVYVVWKSKRMNKFILTISHQQELIHLQINEANRGNEGIYYFLYENGFNADRLFKLIDHYKRNGVRIAVPAVGGNRIHNENIRLKYPLRV</sequence>
<keyword evidence="1" id="KW-0727">SH2 domain</keyword>
<dbReference type="EMBL" id="CAXITT010000086">
    <property type="protein sequence ID" value="CAL1531330.1"/>
    <property type="molecule type" value="Genomic_DNA"/>
</dbReference>
<evidence type="ECO:0000313" key="4">
    <source>
        <dbReference type="EMBL" id="CAL1531330.1"/>
    </source>
</evidence>
<evidence type="ECO:0000256" key="2">
    <source>
        <dbReference type="SAM" id="MobiDB-lite"/>
    </source>
</evidence>
<evidence type="ECO:0000256" key="1">
    <source>
        <dbReference type="PROSITE-ProRule" id="PRU00191"/>
    </source>
</evidence>
<feature type="domain" description="SH2" evidence="3">
    <location>
        <begin position="767"/>
        <end position="868"/>
    </location>
</feature>
<feature type="region of interest" description="Disordered" evidence="2">
    <location>
        <begin position="514"/>
        <end position="569"/>
    </location>
</feature>
<name>A0AAV2HC87_LYMST</name>
<dbReference type="PROSITE" id="PS50001">
    <property type="entry name" value="SH2"/>
    <property type="match status" value="1"/>
</dbReference>
<feature type="compositionally biased region" description="Polar residues" evidence="2">
    <location>
        <begin position="560"/>
        <end position="569"/>
    </location>
</feature>
<dbReference type="AlphaFoldDB" id="A0AAV2HC87"/>
<feature type="region of interest" description="Disordered" evidence="2">
    <location>
        <begin position="445"/>
        <end position="471"/>
    </location>
</feature>
<proteinExistence type="predicted"/>
<dbReference type="InterPro" id="IPR036860">
    <property type="entry name" value="SH2_dom_sf"/>
</dbReference>
<accession>A0AAV2HC87</accession>
<organism evidence="4 5">
    <name type="scientific">Lymnaea stagnalis</name>
    <name type="common">Great pond snail</name>
    <name type="synonym">Helix stagnalis</name>
    <dbReference type="NCBI Taxonomy" id="6523"/>
    <lineage>
        <taxon>Eukaryota</taxon>
        <taxon>Metazoa</taxon>
        <taxon>Spiralia</taxon>
        <taxon>Lophotrochozoa</taxon>
        <taxon>Mollusca</taxon>
        <taxon>Gastropoda</taxon>
        <taxon>Heterobranchia</taxon>
        <taxon>Euthyneura</taxon>
        <taxon>Panpulmonata</taxon>
        <taxon>Hygrophila</taxon>
        <taxon>Lymnaeoidea</taxon>
        <taxon>Lymnaeidae</taxon>
        <taxon>Lymnaea</taxon>
    </lineage>
</organism>
<dbReference type="Proteomes" id="UP001497497">
    <property type="component" value="Unassembled WGS sequence"/>
</dbReference>
<gene>
    <name evidence="4" type="ORF">GSLYS_00005425001</name>
</gene>